<protein>
    <submittedName>
        <fullName evidence="1">Uncharacterized protein</fullName>
    </submittedName>
</protein>
<evidence type="ECO:0000313" key="1">
    <source>
        <dbReference type="EMBL" id="ABV12872.1"/>
    </source>
</evidence>
<dbReference type="Proteomes" id="UP000008148">
    <property type="component" value="Chromosome"/>
</dbReference>
<organism evidence="1 2">
    <name type="scientific">Citrobacter koseri (strain ATCC BAA-895 / CDC 4225-83 / SGSC4696)</name>
    <dbReference type="NCBI Taxonomy" id="290338"/>
    <lineage>
        <taxon>Bacteria</taxon>
        <taxon>Pseudomonadati</taxon>
        <taxon>Pseudomonadota</taxon>
        <taxon>Gammaproteobacteria</taxon>
        <taxon>Enterobacterales</taxon>
        <taxon>Enterobacteriaceae</taxon>
        <taxon>Citrobacter</taxon>
    </lineage>
</organism>
<accession>A8AHA9</accession>
<reference evidence="1 2" key="1">
    <citation type="submission" date="2007-08" db="EMBL/GenBank/DDBJ databases">
        <authorList>
            <consortium name="The Citrobacter koseri Genome Sequencing Project"/>
            <person name="McClelland M."/>
            <person name="Sanderson E.K."/>
            <person name="Porwollik S."/>
            <person name="Spieth J."/>
            <person name="Clifton W.S."/>
            <person name="Latreille P."/>
            <person name="Courtney L."/>
            <person name="Wang C."/>
            <person name="Pepin K."/>
            <person name="Bhonagiri V."/>
            <person name="Nash W."/>
            <person name="Johnson M."/>
            <person name="Thiruvilangam P."/>
            <person name="Wilson R."/>
        </authorList>
    </citation>
    <scope>NUCLEOTIDE SEQUENCE [LARGE SCALE GENOMIC DNA]</scope>
    <source>
        <strain evidence="2">ATCC BAA-895 / CDC 4225-83 / SGSC4696</strain>
    </source>
</reference>
<keyword evidence="2" id="KW-1185">Reference proteome</keyword>
<gene>
    <name evidence="1" type="ordered locus">CKO_01743</name>
</gene>
<sequence length="265" mass="30848">MLSCIYSDSPFIFHIFAALTALRHAKSIGHKKVKKNVNGLCVRQARDYQTQIAFGNHGFRAQVTFTLGRFFGQNMTQVSVLVLKTTFTGFFEALSSTAYGLNFWHFNNFHFALLINETQANKICEARRLHRNCYLKALLFLLRSEHHNHLTAFDLRREGFDNCQFSQIFFHAIKHFHTDLLVGHLTTAETQRDLGLIALFEKANQAAEFYLIVAFICTRTEFNFLNLDNFLLFLLFLRRLTLFIEEFAVIHYTTNRRLGVRADFD</sequence>
<evidence type="ECO:0000313" key="2">
    <source>
        <dbReference type="Proteomes" id="UP000008148"/>
    </source>
</evidence>
<proteinExistence type="predicted"/>
<dbReference type="EMBL" id="CP000822">
    <property type="protein sequence ID" value="ABV12872.1"/>
    <property type="molecule type" value="Genomic_DNA"/>
</dbReference>
<dbReference type="AlphaFoldDB" id="A8AHA9"/>
<name>A8AHA9_CITK8</name>
<dbReference type="HOGENOM" id="CLU_091626_0_0_6"/>
<dbReference type="KEGG" id="cko:CKO_01743"/>